<dbReference type="FunFam" id="1.10.472.10:FF:000167">
    <property type="entry name" value="Mitotic cyclin 6"/>
    <property type="match status" value="1"/>
</dbReference>
<evidence type="ECO:0000256" key="1">
    <source>
        <dbReference type="ARBA" id="ARBA00006955"/>
    </source>
</evidence>
<evidence type="ECO:0000256" key="4">
    <source>
        <dbReference type="ARBA" id="ARBA00023306"/>
    </source>
</evidence>
<comment type="caution">
    <text evidence="8">The sequence shown here is derived from an EMBL/GenBank/DDBJ whole genome shotgun (WGS) entry which is preliminary data.</text>
</comment>
<dbReference type="GO" id="GO:0051301">
    <property type="term" value="P:cell division"/>
    <property type="evidence" value="ECO:0007669"/>
    <property type="project" value="UniProtKB-KW"/>
</dbReference>
<dbReference type="Proteomes" id="UP001454036">
    <property type="component" value="Unassembled WGS sequence"/>
</dbReference>
<proteinExistence type="inferred from homology"/>
<keyword evidence="3 5" id="KW-0195">Cyclin</keyword>
<dbReference type="InterPro" id="IPR006671">
    <property type="entry name" value="Cyclin_N"/>
</dbReference>
<dbReference type="AlphaFoldDB" id="A0AAV3NKV6"/>
<dbReference type="PIRSF" id="PIRSF001771">
    <property type="entry name" value="Cyclin_A_B_D_E"/>
    <property type="match status" value="1"/>
</dbReference>
<gene>
    <name evidence="8" type="ORF">LIER_01421</name>
</gene>
<dbReference type="PROSITE" id="PS00292">
    <property type="entry name" value="CYCLINS"/>
    <property type="match status" value="1"/>
</dbReference>
<reference evidence="8 9" key="1">
    <citation type="submission" date="2024-01" db="EMBL/GenBank/DDBJ databases">
        <title>The complete chloroplast genome sequence of Lithospermum erythrorhizon: insights into the phylogenetic relationship among Boraginaceae species and the maternal lineages of purple gromwells.</title>
        <authorList>
            <person name="Okada T."/>
            <person name="Watanabe K."/>
        </authorList>
    </citation>
    <scope>NUCLEOTIDE SEQUENCE [LARGE SCALE GENOMIC DNA]</scope>
</reference>
<dbReference type="GO" id="GO:0016301">
    <property type="term" value="F:kinase activity"/>
    <property type="evidence" value="ECO:0007669"/>
    <property type="project" value="UniProtKB-KW"/>
</dbReference>
<dbReference type="GO" id="GO:0016538">
    <property type="term" value="F:cyclin-dependent protein serine/threonine kinase regulator activity"/>
    <property type="evidence" value="ECO:0007669"/>
    <property type="project" value="InterPro"/>
</dbReference>
<evidence type="ECO:0000313" key="9">
    <source>
        <dbReference type="Proteomes" id="UP001454036"/>
    </source>
</evidence>
<feature type="domain" description="Cyclin C-terminal" evidence="7">
    <location>
        <begin position="204"/>
        <end position="327"/>
    </location>
</feature>
<dbReference type="Pfam" id="PF00134">
    <property type="entry name" value="Cyclin_N"/>
    <property type="match status" value="1"/>
</dbReference>
<keyword evidence="8" id="KW-0808">Transferase</keyword>
<keyword evidence="9" id="KW-1185">Reference proteome</keyword>
<evidence type="ECO:0000256" key="5">
    <source>
        <dbReference type="RuleBase" id="RU000383"/>
    </source>
</evidence>
<organism evidence="8 9">
    <name type="scientific">Lithospermum erythrorhizon</name>
    <name type="common">Purple gromwell</name>
    <name type="synonym">Lithospermum officinale var. erythrorhizon</name>
    <dbReference type="NCBI Taxonomy" id="34254"/>
    <lineage>
        <taxon>Eukaryota</taxon>
        <taxon>Viridiplantae</taxon>
        <taxon>Streptophyta</taxon>
        <taxon>Embryophyta</taxon>
        <taxon>Tracheophyta</taxon>
        <taxon>Spermatophyta</taxon>
        <taxon>Magnoliopsida</taxon>
        <taxon>eudicotyledons</taxon>
        <taxon>Gunneridae</taxon>
        <taxon>Pentapetalae</taxon>
        <taxon>asterids</taxon>
        <taxon>lamiids</taxon>
        <taxon>Boraginales</taxon>
        <taxon>Boraginaceae</taxon>
        <taxon>Boraginoideae</taxon>
        <taxon>Lithospermeae</taxon>
        <taxon>Lithospermum</taxon>
    </lineage>
</organism>
<keyword evidence="8" id="KW-0418">Kinase</keyword>
<feature type="domain" description="Cyclin-like" evidence="6">
    <location>
        <begin position="208"/>
        <end position="296"/>
    </location>
</feature>
<dbReference type="InterPro" id="IPR013763">
    <property type="entry name" value="Cyclin-like_dom"/>
</dbReference>
<protein>
    <submittedName>
        <fullName evidence="8">Kinase activator</fullName>
    </submittedName>
</protein>
<dbReference type="SMART" id="SM00385">
    <property type="entry name" value="CYCLIN"/>
    <property type="match status" value="2"/>
</dbReference>
<dbReference type="GO" id="GO:0044772">
    <property type="term" value="P:mitotic cell cycle phase transition"/>
    <property type="evidence" value="ECO:0007669"/>
    <property type="project" value="InterPro"/>
</dbReference>
<name>A0AAV3NKV6_LITER</name>
<evidence type="ECO:0000256" key="2">
    <source>
        <dbReference type="ARBA" id="ARBA00022618"/>
    </source>
</evidence>
<keyword evidence="4" id="KW-0131">Cell cycle</keyword>
<dbReference type="SUPFAM" id="SSF47954">
    <property type="entry name" value="Cyclin-like"/>
    <property type="match status" value="2"/>
</dbReference>
<dbReference type="SMART" id="SM01332">
    <property type="entry name" value="Cyclin_C"/>
    <property type="match status" value="1"/>
</dbReference>
<dbReference type="PANTHER" id="PTHR10177">
    <property type="entry name" value="CYCLINS"/>
    <property type="match status" value="1"/>
</dbReference>
<dbReference type="InterPro" id="IPR048258">
    <property type="entry name" value="Cyclins_cyclin-box"/>
</dbReference>
<evidence type="ECO:0000259" key="7">
    <source>
        <dbReference type="SMART" id="SM01332"/>
    </source>
</evidence>
<dbReference type="Pfam" id="PF02984">
    <property type="entry name" value="Cyclin_C"/>
    <property type="match status" value="1"/>
</dbReference>
<sequence>MENNDKCVRVTRQAKKRAAQSISAQLQPVNKKQMKRVVLGELRNVQNLPNEENKYPQKLVIQGSDHPQMCVSGIYHYLRQLESQEKRRPMVDYIGKVQKDVSANMRGVLIDWLVEVAEEYKLLSDTLYMAVSYIDRYMSLNVIKRQRLQLLGVSSMLIASKYEEISPPRVEDFCYITDNTYKKEEVVQMEADVLKSLGFEMGNPTIKTFLRRFTSIAQEDNETPNLNLESLACYLAELSLLDYACVKFLPSLVAAAVIFLTRFTLDPKSHPWSMDLQRGTAYKPGCLKECVLVIHDLQLSRRGSSLVAVREKYKQHQFKHVSALLSPAQIPDSFFEDARY</sequence>
<feature type="domain" description="Cyclin-like" evidence="6">
    <location>
        <begin position="111"/>
        <end position="195"/>
    </location>
</feature>
<dbReference type="EMBL" id="BAABME010000137">
    <property type="protein sequence ID" value="GAA0139989.1"/>
    <property type="molecule type" value="Genomic_DNA"/>
</dbReference>
<dbReference type="InterPro" id="IPR036915">
    <property type="entry name" value="Cyclin-like_sf"/>
</dbReference>
<comment type="similarity">
    <text evidence="1">Belongs to the cyclin family. Cyclin AB subfamily.</text>
</comment>
<dbReference type="InterPro" id="IPR039361">
    <property type="entry name" value="Cyclin"/>
</dbReference>
<accession>A0AAV3NKV6</accession>
<evidence type="ECO:0000313" key="8">
    <source>
        <dbReference type="EMBL" id="GAA0139989.1"/>
    </source>
</evidence>
<dbReference type="CDD" id="cd20506">
    <property type="entry name" value="CYCLIN_AtCycA-like_rpt2"/>
    <property type="match status" value="1"/>
</dbReference>
<evidence type="ECO:0000259" key="6">
    <source>
        <dbReference type="SMART" id="SM00385"/>
    </source>
</evidence>
<keyword evidence="2" id="KW-0132">Cell division</keyword>
<dbReference type="InterPro" id="IPR004367">
    <property type="entry name" value="Cyclin_C-dom"/>
</dbReference>
<dbReference type="InterPro" id="IPR046965">
    <property type="entry name" value="Cyclin_A/B-like"/>
</dbReference>
<evidence type="ECO:0000256" key="3">
    <source>
        <dbReference type="ARBA" id="ARBA00023127"/>
    </source>
</evidence>
<dbReference type="FunFam" id="1.10.472.10:FF:000013">
    <property type="entry name" value="Cyclin A1"/>
    <property type="match status" value="1"/>
</dbReference>
<dbReference type="Gene3D" id="1.10.472.10">
    <property type="entry name" value="Cyclin-like"/>
    <property type="match status" value="2"/>
</dbReference>